<comment type="caution">
    <text evidence="2">The sequence shown here is derived from an EMBL/GenBank/DDBJ whole genome shotgun (WGS) entry which is preliminary data.</text>
</comment>
<gene>
    <name evidence="2" type="ORF">Ocin01_08880</name>
</gene>
<keyword evidence="3" id="KW-1185">Reference proteome</keyword>
<feature type="domain" description="F-box" evidence="1">
    <location>
        <begin position="40"/>
        <end position="78"/>
    </location>
</feature>
<dbReference type="CDD" id="cd09917">
    <property type="entry name" value="F-box_SF"/>
    <property type="match status" value="1"/>
</dbReference>
<evidence type="ECO:0000259" key="1">
    <source>
        <dbReference type="Pfam" id="PF00646"/>
    </source>
</evidence>
<evidence type="ECO:0000313" key="2">
    <source>
        <dbReference type="EMBL" id="ODM97801.1"/>
    </source>
</evidence>
<dbReference type="InterPro" id="IPR001810">
    <property type="entry name" value="F-box_dom"/>
</dbReference>
<dbReference type="SUPFAM" id="SSF81383">
    <property type="entry name" value="F-box domain"/>
    <property type="match status" value="1"/>
</dbReference>
<accession>A0A1D2MXY1</accession>
<dbReference type="AlphaFoldDB" id="A0A1D2MXY1"/>
<dbReference type="InterPro" id="IPR036047">
    <property type="entry name" value="F-box-like_dom_sf"/>
</dbReference>
<name>A0A1D2MXY1_ORCCI</name>
<dbReference type="Pfam" id="PF00646">
    <property type="entry name" value="F-box"/>
    <property type="match status" value="1"/>
</dbReference>
<sequence>MVFTLIWLRPDYNAGKKGKILRKSSSHEQSSSCVFPPAGWHELPEEVLEMILGKLPRDDKSHYLKCRCVNSTWKRAVDGILERTLVSTWGKWEPAETLVENTLEPFPFMSIVSAGAGTDLNFLFCPVGIMNWVGNPFPTSSLTICNKSLWKNYMMRHRENWMKIDKFFAEFGSCLTSLVLQDVTVSISKLKLILEKTVNLKALILKKVSFEKTDKQSLSSPVVFSSKLAHFRADQLCNPEAVQWLVNTFGHQLKTLEVRGHTLQPFQLPNNVQNQKRAAAAENGDKTRPGYQDLKQFKIFSPTKSFLQLTHTFPLHCLSISHIRRSQHINLKDLIDFIDKFSDSLLFLHLDINFVHELDMKVRPTDNPRSLSKLCKFDVRYQKTSEALLLIKSLFLPKFPNLKCLRFLFRYDKSIDYHGNFDDIKKSLCKFIEVEKFGEICPKLENVYVDRFQSPVLRANKNA</sequence>
<dbReference type="EMBL" id="LJIJ01000409">
    <property type="protein sequence ID" value="ODM97801.1"/>
    <property type="molecule type" value="Genomic_DNA"/>
</dbReference>
<evidence type="ECO:0000313" key="3">
    <source>
        <dbReference type="Proteomes" id="UP000094527"/>
    </source>
</evidence>
<reference evidence="2 3" key="1">
    <citation type="journal article" date="2016" name="Genome Biol. Evol.">
        <title>Gene Family Evolution Reflects Adaptation to Soil Environmental Stressors in the Genome of the Collembolan Orchesella cincta.</title>
        <authorList>
            <person name="Faddeeva-Vakhrusheva A."/>
            <person name="Derks M.F."/>
            <person name="Anvar S.Y."/>
            <person name="Agamennone V."/>
            <person name="Suring W."/>
            <person name="Smit S."/>
            <person name="van Straalen N.M."/>
            <person name="Roelofs D."/>
        </authorList>
    </citation>
    <scope>NUCLEOTIDE SEQUENCE [LARGE SCALE GENOMIC DNA]</scope>
    <source>
        <tissue evidence="2">Mixed pool</tissue>
    </source>
</reference>
<dbReference type="Proteomes" id="UP000094527">
    <property type="component" value="Unassembled WGS sequence"/>
</dbReference>
<protein>
    <recommendedName>
        <fullName evidence="1">F-box domain-containing protein</fullName>
    </recommendedName>
</protein>
<organism evidence="2 3">
    <name type="scientific">Orchesella cincta</name>
    <name type="common">Springtail</name>
    <name type="synonym">Podura cincta</name>
    <dbReference type="NCBI Taxonomy" id="48709"/>
    <lineage>
        <taxon>Eukaryota</taxon>
        <taxon>Metazoa</taxon>
        <taxon>Ecdysozoa</taxon>
        <taxon>Arthropoda</taxon>
        <taxon>Hexapoda</taxon>
        <taxon>Collembola</taxon>
        <taxon>Entomobryomorpha</taxon>
        <taxon>Entomobryoidea</taxon>
        <taxon>Orchesellidae</taxon>
        <taxon>Orchesellinae</taxon>
        <taxon>Orchesella</taxon>
    </lineage>
</organism>
<proteinExistence type="predicted"/>
<dbReference type="SUPFAM" id="SSF52047">
    <property type="entry name" value="RNI-like"/>
    <property type="match status" value="1"/>
</dbReference>